<keyword evidence="4" id="KW-0967">Endosome</keyword>
<dbReference type="InterPro" id="IPR001683">
    <property type="entry name" value="PX_dom"/>
</dbReference>
<feature type="compositionally biased region" description="Polar residues" evidence="9">
    <location>
        <begin position="1"/>
        <end position="14"/>
    </location>
</feature>
<feature type="domain" description="PX" evidence="10">
    <location>
        <begin position="1"/>
        <end position="127"/>
    </location>
</feature>
<dbReference type="EMBL" id="ML002401">
    <property type="protein sequence ID" value="RKP38141.1"/>
    <property type="molecule type" value="Genomic_DNA"/>
</dbReference>
<evidence type="ECO:0000256" key="9">
    <source>
        <dbReference type="SAM" id="MobiDB-lite"/>
    </source>
</evidence>
<comment type="similarity">
    <text evidence="2">Belongs to the sorting nexin family.</text>
</comment>
<organism evidence="11 12">
    <name type="scientific">Dimargaris cristalligena</name>
    <dbReference type="NCBI Taxonomy" id="215637"/>
    <lineage>
        <taxon>Eukaryota</taxon>
        <taxon>Fungi</taxon>
        <taxon>Fungi incertae sedis</taxon>
        <taxon>Zoopagomycota</taxon>
        <taxon>Kickxellomycotina</taxon>
        <taxon>Dimargaritomycetes</taxon>
        <taxon>Dimargaritales</taxon>
        <taxon>Dimargaritaceae</taxon>
        <taxon>Dimargaris</taxon>
    </lineage>
</organism>
<evidence type="ECO:0000259" key="10">
    <source>
        <dbReference type="PROSITE" id="PS50195"/>
    </source>
</evidence>
<gene>
    <name evidence="11" type="ORF">BJ085DRAFT_16557</name>
</gene>
<dbReference type="PANTHER" id="PTHR46979">
    <property type="entry name" value="SORTING NEXIN-41"/>
    <property type="match status" value="1"/>
</dbReference>
<dbReference type="InterPro" id="IPR044106">
    <property type="entry name" value="PX_Snx41/Atg20"/>
</dbReference>
<accession>A0A4P9ZYJ6</accession>
<feature type="region of interest" description="Disordered" evidence="9">
    <location>
        <begin position="1"/>
        <end position="25"/>
    </location>
</feature>
<evidence type="ECO:0000256" key="7">
    <source>
        <dbReference type="ARBA" id="ARBA00023121"/>
    </source>
</evidence>
<evidence type="ECO:0000256" key="4">
    <source>
        <dbReference type="ARBA" id="ARBA00022753"/>
    </source>
</evidence>
<dbReference type="Pfam" id="PF00787">
    <property type="entry name" value="PX"/>
    <property type="match status" value="1"/>
</dbReference>
<dbReference type="GO" id="GO:0015031">
    <property type="term" value="P:protein transport"/>
    <property type="evidence" value="ECO:0007669"/>
    <property type="project" value="UniProtKB-KW"/>
</dbReference>
<evidence type="ECO:0000256" key="3">
    <source>
        <dbReference type="ARBA" id="ARBA00022448"/>
    </source>
</evidence>
<name>A0A4P9ZYJ6_9FUNG</name>
<dbReference type="PROSITE" id="PS50195">
    <property type="entry name" value="PX"/>
    <property type="match status" value="1"/>
</dbReference>
<dbReference type="CDD" id="cd06867">
    <property type="entry name" value="PX_SNX41_42"/>
    <property type="match status" value="1"/>
</dbReference>
<dbReference type="Proteomes" id="UP000268162">
    <property type="component" value="Unassembled WGS sequence"/>
</dbReference>
<evidence type="ECO:0000313" key="11">
    <source>
        <dbReference type="EMBL" id="RKP38141.1"/>
    </source>
</evidence>
<evidence type="ECO:0000256" key="5">
    <source>
        <dbReference type="ARBA" id="ARBA00022927"/>
    </source>
</evidence>
<dbReference type="Gene3D" id="3.30.1520.10">
    <property type="entry name" value="Phox-like domain"/>
    <property type="match status" value="1"/>
</dbReference>
<dbReference type="SUPFAM" id="SSF64268">
    <property type="entry name" value="PX domain"/>
    <property type="match status" value="1"/>
</dbReference>
<evidence type="ECO:0000256" key="1">
    <source>
        <dbReference type="ARBA" id="ARBA00004481"/>
    </source>
</evidence>
<evidence type="ECO:0000256" key="2">
    <source>
        <dbReference type="ARBA" id="ARBA00010883"/>
    </source>
</evidence>
<keyword evidence="6" id="KW-0072">Autophagy</keyword>
<feature type="compositionally biased region" description="Basic and acidic residues" evidence="9">
    <location>
        <begin position="342"/>
        <end position="373"/>
    </location>
</feature>
<dbReference type="InterPro" id="IPR027267">
    <property type="entry name" value="AH/BAR_dom_sf"/>
</dbReference>
<dbReference type="GO" id="GO:0010008">
    <property type="term" value="C:endosome membrane"/>
    <property type="evidence" value="ECO:0007669"/>
    <property type="project" value="UniProtKB-SubCell"/>
</dbReference>
<protein>
    <recommendedName>
        <fullName evidence="10">PX domain-containing protein</fullName>
    </recommendedName>
</protein>
<keyword evidence="3" id="KW-0813">Transport</keyword>
<dbReference type="AlphaFoldDB" id="A0A4P9ZYJ6"/>
<sequence>MIDSRLGSSGSGHANGSDKPGGSSSSSGYIVYIVRVGDKWEVRHRYSEFESLRRALQRLYPTLIIPPIPEKHSLTQYAVLQSRTKDEPGTIARRKRMLQTFLNRLVRHPILASEHILHRFLEPGVAWSEVLHSPCLTNLPKNPLHLSPSCVTHRATATILLSVPIPSGLQPLRQPDPRWVECEYFTNRFASTFHQSIERQERRVAKKWAEIALDYAELGAVYNGFSLTEVDALAGALEKVGQAVDSTFMATNRMVGQLEADVTEPLHEYSQMAGEIKQVLKYRNLKHLQLEHVSDSLQRKRDLLDDLEIADLEARRLNQVLERDESVSPTTPQSTRHRIRRHTIDEHDGPDRKADAEGENDREAAGEPDEAHRPQANTILPPKRTTLGSSLIHRLSYKFHGVIDVDPQATRRNTMTKTKDQMAILEEQQELLTNDLALINSAVQLDLDQFQRQKVRDLRDILLAMAKIHIEWARKNKEAWVEVRDEVNQIPNC</sequence>
<keyword evidence="8" id="KW-0472">Membrane</keyword>
<dbReference type="GO" id="GO:0006914">
    <property type="term" value="P:autophagy"/>
    <property type="evidence" value="ECO:0007669"/>
    <property type="project" value="UniProtKB-KW"/>
</dbReference>
<evidence type="ECO:0000256" key="6">
    <source>
        <dbReference type="ARBA" id="ARBA00023006"/>
    </source>
</evidence>
<dbReference type="InterPro" id="IPR036871">
    <property type="entry name" value="PX_dom_sf"/>
</dbReference>
<dbReference type="STRING" id="215637.A0A4P9ZYJ6"/>
<proteinExistence type="inferred from homology"/>
<keyword evidence="5" id="KW-0653">Protein transport</keyword>
<dbReference type="InterPro" id="IPR051079">
    <property type="entry name" value="Sorting_Nexin_Autophagy"/>
</dbReference>
<dbReference type="SMART" id="SM00312">
    <property type="entry name" value="PX"/>
    <property type="match status" value="1"/>
</dbReference>
<dbReference type="GO" id="GO:0035091">
    <property type="term" value="F:phosphatidylinositol binding"/>
    <property type="evidence" value="ECO:0007669"/>
    <property type="project" value="InterPro"/>
</dbReference>
<dbReference type="GO" id="GO:0042147">
    <property type="term" value="P:retrograde transport, endosome to Golgi"/>
    <property type="evidence" value="ECO:0007669"/>
    <property type="project" value="InterPro"/>
</dbReference>
<keyword evidence="12" id="KW-1185">Reference proteome</keyword>
<comment type="subcellular location">
    <subcellularLocation>
        <location evidence="1">Endosome membrane</location>
        <topology evidence="1">Peripheral membrane protein</topology>
    </subcellularLocation>
</comment>
<dbReference type="PANTHER" id="PTHR46979:SF2">
    <property type="entry name" value="SORTING NEXIN-41"/>
    <property type="match status" value="1"/>
</dbReference>
<reference evidence="12" key="1">
    <citation type="journal article" date="2018" name="Nat. Microbiol.">
        <title>Leveraging single-cell genomics to expand the fungal tree of life.</title>
        <authorList>
            <person name="Ahrendt S.R."/>
            <person name="Quandt C.A."/>
            <person name="Ciobanu D."/>
            <person name="Clum A."/>
            <person name="Salamov A."/>
            <person name="Andreopoulos B."/>
            <person name="Cheng J.F."/>
            <person name="Woyke T."/>
            <person name="Pelin A."/>
            <person name="Henrissat B."/>
            <person name="Reynolds N.K."/>
            <person name="Benny G.L."/>
            <person name="Smith M.E."/>
            <person name="James T.Y."/>
            <person name="Grigoriev I.V."/>
        </authorList>
    </citation>
    <scope>NUCLEOTIDE SEQUENCE [LARGE SCALE GENOMIC DNA]</scope>
    <source>
        <strain evidence="12">RSA 468</strain>
    </source>
</reference>
<keyword evidence="7" id="KW-0446">Lipid-binding</keyword>
<evidence type="ECO:0000313" key="12">
    <source>
        <dbReference type="Proteomes" id="UP000268162"/>
    </source>
</evidence>
<dbReference type="Gene3D" id="1.20.1270.60">
    <property type="entry name" value="Arfaptin homology (AH) domain/BAR domain"/>
    <property type="match status" value="1"/>
</dbReference>
<evidence type="ECO:0000256" key="8">
    <source>
        <dbReference type="ARBA" id="ARBA00023136"/>
    </source>
</evidence>
<feature type="region of interest" description="Disordered" evidence="9">
    <location>
        <begin position="323"/>
        <end position="384"/>
    </location>
</feature>
<dbReference type="GO" id="GO:0005829">
    <property type="term" value="C:cytosol"/>
    <property type="evidence" value="ECO:0007669"/>
    <property type="project" value="GOC"/>
</dbReference>